<gene>
    <name evidence="1" type="ORF">OXX778_LOCUS16816</name>
</gene>
<dbReference type="EMBL" id="CAJNOC010004096">
    <property type="protein sequence ID" value="CAF1009409.1"/>
    <property type="molecule type" value="Genomic_DNA"/>
</dbReference>
<reference evidence="1" key="1">
    <citation type="submission" date="2021-02" db="EMBL/GenBank/DDBJ databases">
        <authorList>
            <person name="Nowell W R."/>
        </authorList>
    </citation>
    <scope>NUCLEOTIDE SEQUENCE</scope>
    <source>
        <strain evidence="1">Ploen Becks lab</strain>
    </source>
</reference>
<comment type="caution">
    <text evidence="1">The sequence shown here is derived from an EMBL/GenBank/DDBJ whole genome shotgun (WGS) entry which is preliminary data.</text>
</comment>
<protein>
    <submittedName>
        <fullName evidence="1">Uncharacterized protein</fullName>
    </submittedName>
</protein>
<organism evidence="1 2">
    <name type="scientific">Brachionus calyciflorus</name>
    <dbReference type="NCBI Taxonomy" id="104777"/>
    <lineage>
        <taxon>Eukaryota</taxon>
        <taxon>Metazoa</taxon>
        <taxon>Spiralia</taxon>
        <taxon>Gnathifera</taxon>
        <taxon>Rotifera</taxon>
        <taxon>Eurotatoria</taxon>
        <taxon>Monogononta</taxon>
        <taxon>Pseudotrocha</taxon>
        <taxon>Ploima</taxon>
        <taxon>Brachionidae</taxon>
        <taxon>Brachionus</taxon>
    </lineage>
</organism>
<name>A0A814HGC7_9BILA</name>
<dbReference type="AlphaFoldDB" id="A0A814HGC7"/>
<accession>A0A814HGC7</accession>
<evidence type="ECO:0000313" key="1">
    <source>
        <dbReference type="EMBL" id="CAF1009409.1"/>
    </source>
</evidence>
<dbReference type="Proteomes" id="UP000663879">
    <property type="component" value="Unassembled WGS sequence"/>
</dbReference>
<sequence>MKSVTKEPTRIGIKSNRKGETNIKLSQIDHIICQDDLDPKSEVSSIKIRSDLSFDDCPENIQYGEISANSIPEQVKMFNSFFTNVESSSLFSEDESS</sequence>
<proteinExistence type="predicted"/>
<evidence type="ECO:0000313" key="2">
    <source>
        <dbReference type="Proteomes" id="UP000663879"/>
    </source>
</evidence>
<keyword evidence="2" id="KW-1185">Reference proteome</keyword>